<dbReference type="EMBL" id="BOVK01000041">
    <property type="protein sequence ID" value="GIQ70136.1"/>
    <property type="molecule type" value="Genomic_DNA"/>
</dbReference>
<dbReference type="Pfam" id="PF12670">
    <property type="entry name" value="DUF3792"/>
    <property type="match status" value="1"/>
</dbReference>
<comment type="caution">
    <text evidence="2">The sequence shown here is derived from an EMBL/GenBank/DDBJ whole genome shotgun (WGS) entry which is preliminary data.</text>
</comment>
<reference evidence="2" key="1">
    <citation type="submission" date="2021-04" db="EMBL/GenBank/DDBJ databases">
        <title>Draft genome sequence of Xylanibacillus composti strain K13.</title>
        <authorList>
            <person name="Uke A."/>
            <person name="Chhe C."/>
            <person name="Baramee S."/>
            <person name="Kosugi A."/>
        </authorList>
    </citation>
    <scope>NUCLEOTIDE SEQUENCE</scope>
    <source>
        <strain evidence="2">K13</strain>
    </source>
</reference>
<sequence length="129" mass="13789">MNPLNKMRSIRVTSPLPAGLLYAFATMILCTLLVSLLLVFTSMREQSLSLYVYLIHGAALLCGGLTAGKRSGFKGWYFGGVTGLLYALLIVLVSFLGFDAGWSIHTGILAVMSFLIGAVGGMIGVNLRK</sequence>
<feature type="transmembrane region" description="Helical" evidence="1">
    <location>
        <begin position="48"/>
        <end position="68"/>
    </location>
</feature>
<keyword evidence="1" id="KW-0812">Transmembrane</keyword>
<evidence type="ECO:0000313" key="2">
    <source>
        <dbReference type="EMBL" id="GIQ70136.1"/>
    </source>
</evidence>
<feature type="transmembrane region" description="Helical" evidence="1">
    <location>
        <begin position="20"/>
        <end position="42"/>
    </location>
</feature>
<accession>A0A8J4H5M1</accession>
<feature type="transmembrane region" description="Helical" evidence="1">
    <location>
        <begin position="104"/>
        <end position="127"/>
    </location>
</feature>
<evidence type="ECO:0000256" key="1">
    <source>
        <dbReference type="SAM" id="Phobius"/>
    </source>
</evidence>
<protein>
    <recommendedName>
        <fullName evidence="4">TIGR04086 family membrane protein</fullName>
    </recommendedName>
</protein>
<organism evidence="2 3">
    <name type="scientific">Xylanibacillus composti</name>
    <dbReference type="NCBI Taxonomy" id="1572762"/>
    <lineage>
        <taxon>Bacteria</taxon>
        <taxon>Bacillati</taxon>
        <taxon>Bacillota</taxon>
        <taxon>Bacilli</taxon>
        <taxon>Bacillales</taxon>
        <taxon>Paenibacillaceae</taxon>
        <taxon>Xylanibacillus</taxon>
    </lineage>
</organism>
<feature type="transmembrane region" description="Helical" evidence="1">
    <location>
        <begin position="75"/>
        <end position="98"/>
    </location>
</feature>
<evidence type="ECO:0000313" key="3">
    <source>
        <dbReference type="Proteomes" id="UP000677918"/>
    </source>
</evidence>
<gene>
    <name evidence="2" type="ORF">XYCOK13_29600</name>
</gene>
<proteinExistence type="predicted"/>
<keyword evidence="3" id="KW-1185">Reference proteome</keyword>
<keyword evidence="1" id="KW-1133">Transmembrane helix</keyword>
<dbReference type="InterPro" id="IPR023804">
    <property type="entry name" value="DUF3792_TM"/>
</dbReference>
<evidence type="ECO:0008006" key="4">
    <source>
        <dbReference type="Google" id="ProtNLM"/>
    </source>
</evidence>
<keyword evidence="1" id="KW-0472">Membrane</keyword>
<dbReference type="Proteomes" id="UP000677918">
    <property type="component" value="Unassembled WGS sequence"/>
</dbReference>
<name>A0A8J4H5M1_9BACL</name>
<dbReference type="NCBIfam" id="TIGR04086">
    <property type="entry name" value="TIGR04086_membr"/>
    <property type="match status" value="1"/>
</dbReference>
<dbReference type="AlphaFoldDB" id="A0A8J4H5M1"/>